<dbReference type="Pfam" id="PF13424">
    <property type="entry name" value="TPR_12"/>
    <property type="match status" value="4"/>
</dbReference>
<feature type="region of interest" description="Disordered" evidence="2">
    <location>
        <begin position="731"/>
        <end position="813"/>
    </location>
</feature>
<evidence type="ECO:0000313" key="4">
    <source>
        <dbReference type="EMBL" id="EEN45187.1"/>
    </source>
</evidence>
<dbReference type="InterPro" id="IPR019734">
    <property type="entry name" value="TPR_rpt"/>
</dbReference>
<name>C3ZQD1_BRAFL</name>
<dbReference type="PANTHER" id="PTHR19959">
    <property type="entry name" value="KINESIN LIGHT CHAIN"/>
    <property type="match status" value="1"/>
</dbReference>
<feature type="repeat" description="TPR" evidence="1">
    <location>
        <begin position="974"/>
        <end position="1007"/>
    </location>
</feature>
<feature type="repeat" description="TPR" evidence="1">
    <location>
        <begin position="640"/>
        <end position="673"/>
    </location>
</feature>
<organism>
    <name type="scientific">Branchiostoma floridae</name>
    <name type="common">Florida lancelet</name>
    <name type="synonym">Amphioxus</name>
    <dbReference type="NCBI Taxonomy" id="7739"/>
    <lineage>
        <taxon>Eukaryota</taxon>
        <taxon>Metazoa</taxon>
        <taxon>Chordata</taxon>
        <taxon>Cephalochordata</taxon>
        <taxon>Leptocardii</taxon>
        <taxon>Amphioxiformes</taxon>
        <taxon>Branchiostomatidae</taxon>
        <taxon>Branchiostoma</taxon>
    </lineage>
</organism>
<dbReference type="InParanoid" id="C3ZQD1"/>
<feature type="domain" description="Protein-PII uridylyltransferase N-terminal" evidence="3">
    <location>
        <begin position="431"/>
        <end position="515"/>
    </location>
</feature>
<feature type="repeat" description="TPR" evidence="1">
    <location>
        <begin position="1018"/>
        <end position="1051"/>
    </location>
</feature>
<dbReference type="PANTHER" id="PTHR19959:SF119">
    <property type="entry name" value="FUNGAL LIPASE-LIKE DOMAIN-CONTAINING PROTEIN"/>
    <property type="match status" value="1"/>
</dbReference>
<gene>
    <name evidence="4" type="ORF">BRAFLDRAFT_84930</name>
</gene>
<dbReference type="PROSITE" id="PS50005">
    <property type="entry name" value="TPR"/>
    <property type="match status" value="6"/>
</dbReference>
<dbReference type="InterPro" id="IPR005105">
    <property type="entry name" value="GlnD_Uridyltrans_N"/>
</dbReference>
<dbReference type="EMBL" id="GG666661">
    <property type="protein sequence ID" value="EEN45187.1"/>
    <property type="molecule type" value="Genomic_DNA"/>
</dbReference>
<reference evidence="4" key="1">
    <citation type="journal article" date="2008" name="Nature">
        <title>The amphioxus genome and the evolution of the chordate karyotype.</title>
        <authorList>
            <consortium name="US DOE Joint Genome Institute (JGI-PGF)"/>
            <person name="Putnam N.H."/>
            <person name="Butts T."/>
            <person name="Ferrier D.E.K."/>
            <person name="Furlong R.F."/>
            <person name="Hellsten U."/>
            <person name="Kawashima T."/>
            <person name="Robinson-Rechavi M."/>
            <person name="Shoguchi E."/>
            <person name="Terry A."/>
            <person name="Yu J.-K."/>
            <person name="Benito-Gutierrez E.L."/>
            <person name="Dubchak I."/>
            <person name="Garcia-Fernandez J."/>
            <person name="Gibson-Brown J.J."/>
            <person name="Grigoriev I.V."/>
            <person name="Horton A.C."/>
            <person name="de Jong P.J."/>
            <person name="Jurka J."/>
            <person name="Kapitonov V.V."/>
            <person name="Kohara Y."/>
            <person name="Kuroki Y."/>
            <person name="Lindquist E."/>
            <person name="Lucas S."/>
            <person name="Osoegawa K."/>
            <person name="Pennacchio L.A."/>
            <person name="Salamov A.A."/>
            <person name="Satou Y."/>
            <person name="Sauka-Spengler T."/>
            <person name="Schmutz J."/>
            <person name="Shin-I T."/>
            <person name="Toyoda A."/>
            <person name="Bronner-Fraser M."/>
            <person name="Fujiyama A."/>
            <person name="Holland L.Z."/>
            <person name="Holland P.W.H."/>
            <person name="Satoh N."/>
            <person name="Rokhsar D.S."/>
        </authorList>
    </citation>
    <scope>NUCLEOTIDE SEQUENCE [LARGE SCALE GENOMIC DNA]</scope>
    <source>
        <strain evidence="4">S238N-H82</strain>
        <tissue evidence="4">Testes</tissue>
    </source>
</reference>
<dbReference type="Pfam" id="PF13374">
    <property type="entry name" value="TPR_10"/>
    <property type="match status" value="1"/>
</dbReference>
<dbReference type="Pfam" id="PF03445">
    <property type="entry name" value="DUF294"/>
    <property type="match status" value="1"/>
</dbReference>
<sequence length="1185" mass="134552">MSDINMTSLADKLQDLELCLKSQHELEVSYGREALREAIVHMDLLIEVEVLKSLGDLRLQKGKLSKDSAEFDKAAALYAAALLRCTDPDMGETLEHRIGYMEKLSRQLLQGYSPHFRWLLPDYWGTADSNVLRVAEICDKLDRSDKKSKQCVEETYTETLVTAIENSDMFLEVEVLKSLGDFYLEKGKKTSHVSQFSKAAAMYKKALRSCEDSVTKQTLGHRIRYAEKIRKAVKLSVSNESKRRQRRSSMGQQCGNIRKPVADHNHHPNIPRTYEDHLQEGSNALQTGDLDTAEQNFAAALKSVHVKVQHREEAEPLYRLAKVYLKRGILSKDGGDFTKAAALCHAALVRSRRDDIQKAIQDITKSFVKHVLDIEQKGHIDETEKHKLMLNEDRNYAERKIKRIDEETDPYSLDEDDPELREVEKKRVEAIKTLFETIVQQRKTFIAGLVDECIEVMGPPPCKYAMIGLGSQATGLVTPYSDLEFAILIEVETEHNTKYFRNLTHYLHLKVINLGETILPAMGIKSLNNFFSGDPLDNWYYDSVTPRGFSFDGAMPHACNTWIKLGDQRKAVGYIEQSLQMMRHIYGENTAHPDIAYSLNNLGAAWSHLGDHRKAISYYEQSLKMKRIFYGENTAHPDIADSLNNLGAAWSDLGDHRKAISCYEQSLQMKQIIHGENTAHPNIAHSLNNLGTAWRKLGDHRKAINYYEQSLKMKQIIYESISIRLTPDINRYDRMKSPSSGTGQARGEKKRNKNRKKRNKSLPTGGFAAVSEIQSVSNESKRRQRRSPMGQQCGNIRKPAATRDHDLHPNIPRTYEDHLQEGSNALQTGDLDTAEQNFAAALKSVHVKGYTWIKLGDQRKAVGYIQQSLQMIRHIYGENTAHPAIANLLNSLGAAWGFLGDYRTAISYYEQSLQIRRVIYGKDTAHPDIASSLNNLGTAWRKLGDHRKAISYCEQSLKMKQIIYGDNTAHPDIASLLNNLGNAWSDLGDHRKAINYYEQSLKMKQIIYGENTAHPAIANLLNSLGAAWGFLGDYRTAISYYEQSLQIRRVIYGKDTAHPDIASSLNNLGTAWRKLGDHRKAISYCEQSLKMKRIIYGEDTAHPDIASLLNNLGTAWSHLGDHKQAIIYHEQSLQMWRTIYGENTAHPDIAVVLNNLCVAWRDCGDYSKAVFYFKLKEQMNQRMSN</sequence>
<feature type="repeat" description="TPR" evidence="1">
    <location>
        <begin position="886"/>
        <end position="919"/>
    </location>
</feature>
<dbReference type="AlphaFoldDB" id="C3ZQD1"/>
<dbReference type="InterPro" id="IPR011990">
    <property type="entry name" value="TPR-like_helical_dom_sf"/>
</dbReference>
<dbReference type="SMART" id="SM00028">
    <property type="entry name" value="TPR"/>
    <property type="match status" value="14"/>
</dbReference>
<evidence type="ECO:0000256" key="1">
    <source>
        <dbReference type="PROSITE-ProRule" id="PRU00339"/>
    </source>
</evidence>
<keyword evidence="1" id="KW-0802">TPR repeat</keyword>
<feature type="region of interest" description="Disordered" evidence="2">
    <location>
        <begin position="237"/>
        <end position="272"/>
    </location>
</feature>
<feature type="compositionally biased region" description="Basic and acidic residues" evidence="2">
    <location>
        <begin position="801"/>
        <end position="813"/>
    </location>
</feature>
<dbReference type="SUPFAM" id="SSF81901">
    <property type="entry name" value="HCP-like"/>
    <property type="match status" value="1"/>
</dbReference>
<dbReference type="GO" id="GO:0008773">
    <property type="term" value="F:[protein-PII] uridylyltransferase activity"/>
    <property type="evidence" value="ECO:0007669"/>
    <property type="project" value="InterPro"/>
</dbReference>
<dbReference type="Gene3D" id="1.25.40.10">
    <property type="entry name" value="Tetratricopeptide repeat domain"/>
    <property type="match status" value="4"/>
</dbReference>
<evidence type="ECO:0000259" key="3">
    <source>
        <dbReference type="Pfam" id="PF03445"/>
    </source>
</evidence>
<dbReference type="Pfam" id="PF13432">
    <property type="entry name" value="TPR_16"/>
    <property type="match status" value="1"/>
</dbReference>
<dbReference type="eggNOG" id="KOG1840">
    <property type="taxonomic scope" value="Eukaryota"/>
</dbReference>
<feature type="repeat" description="TPR" evidence="1">
    <location>
        <begin position="596"/>
        <end position="629"/>
    </location>
</feature>
<evidence type="ECO:0000256" key="2">
    <source>
        <dbReference type="SAM" id="MobiDB-lite"/>
    </source>
</evidence>
<proteinExistence type="predicted"/>
<accession>C3ZQD1</accession>
<dbReference type="SUPFAM" id="SSF48452">
    <property type="entry name" value="TPR-like"/>
    <property type="match status" value="4"/>
</dbReference>
<protein>
    <recommendedName>
        <fullName evidence="3">Protein-PII uridylyltransferase N-terminal domain-containing protein</fullName>
    </recommendedName>
</protein>
<feature type="compositionally biased region" description="Basic residues" evidence="2">
    <location>
        <begin position="748"/>
        <end position="760"/>
    </location>
</feature>
<feature type="repeat" description="TPR" evidence="1">
    <location>
        <begin position="684"/>
        <end position="717"/>
    </location>
</feature>